<evidence type="ECO:0000313" key="5">
    <source>
        <dbReference type="Proteomes" id="UP001313282"/>
    </source>
</evidence>
<dbReference type="GO" id="GO:0005525">
    <property type="term" value="F:GTP binding"/>
    <property type="evidence" value="ECO:0007669"/>
    <property type="project" value="InterPro"/>
</dbReference>
<dbReference type="SUPFAM" id="SSF52540">
    <property type="entry name" value="P-loop containing nucleoside triphosphate hydrolases"/>
    <property type="match status" value="2"/>
</dbReference>
<feature type="region of interest" description="Disordered" evidence="1">
    <location>
        <begin position="1"/>
        <end position="50"/>
    </location>
</feature>
<sequence length="489" mass="54568">MASSYRRGIYTESSPSHSAHTPRKNLENEGENARGSPGSHTPTWSALRSENAAQSSGSVENWSSAAKQEQDNGLAGYELIKETFIALVKRLNFSPVNVYLSVGVLVVVLGIFWVGLLPGGGSIAGLTPSSPIIAIMGETGAGKSSFIRALGGRDDRGAYPAVGHNLNSTTKKVEWYSAVAGSKGFYILDTPGFDDSYMSDFEILEGLTKELATIYSNSRPLTGIIYVHDVSKEKMGGTSHKSLRTFQKLVGERSMENVVLVTTHWRTFFNGDQVKREDELRKTFWASMIGRGSKILRHDGSRKSAIRITEQILSRKPVVVKIVDEMVNQKMAFYQTDAGGVVQEGLRELEGKLDSNVVALNDEITQLKKEKKDAEDAAEDRMKRLEGQWKTSSEKERRNIEAQMGRLQAEGAELAQKFNTQLTAVVFEKQQQSYQINDLKKANAALQNRLDRLDQRRREEEEERKRRRRKRRRRNLASSRASLGGFLSS</sequence>
<dbReference type="Gene3D" id="3.40.50.300">
    <property type="entry name" value="P-loop containing nucleotide triphosphate hydrolases"/>
    <property type="match status" value="1"/>
</dbReference>
<organism evidence="4 5">
    <name type="scientific">Orbilia javanica</name>
    <dbReference type="NCBI Taxonomy" id="47235"/>
    <lineage>
        <taxon>Eukaryota</taxon>
        <taxon>Fungi</taxon>
        <taxon>Dikarya</taxon>
        <taxon>Ascomycota</taxon>
        <taxon>Pezizomycotina</taxon>
        <taxon>Orbiliomycetes</taxon>
        <taxon>Orbiliales</taxon>
        <taxon>Orbiliaceae</taxon>
        <taxon>Orbilia</taxon>
    </lineage>
</organism>
<feature type="domain" description="G" evidence="3">
    <location>
        <begin position="133"/>
        <end position="233"/>
    </location>
</feature>
<keyword evidence="2" id="KW-0812">Transmembrane</keyword>
<comment type="caution">
    <text evidence="4">The sequence shown here is derived from an EMBL/GenBank/DDBJ whole genome shotgun (WGS) entry which is preliminary data.</text>
</comment>
<feature type="region of interest" description="Disordered" evidence="1">
    <location>
        <begin position="370"/>
        <end position="397"/>
    </location>
</feature>
<dbReference type="EMBL" id="JAVHNR010000003">
    <property type="protein sequence ID" value="KAK6348272.1"/>
    <property type="molecule type" value="Genomic_DNA"/>
</dbReference>
<dbReference type="InterPro" id="IPR027417">
    <property type="entry name" value="P-loop_NTPase"/>
</dbReference>
<dbReference type="Pfam" id="PF01926">
    <property type="entry name" value="MMR_HSR1"/>
    <property type="match status" value="1"/>
</dbReference>
<evidence type="ECO:0000313" key="4">
    <source>
        <dbReference type="EMBL" id="KAK6348272.1"/>
    </source>
</evidence>
<feature type="transmembrane region" description="Helical" evidence="2">
    <location>
        <begin position="96"/>
        <end position="116"/>
    </location>
</feature>
<dbReference type="AlphaFoldDB" id="A0AAN8MVU1"/>
<dbReference type="Proteomes" id="UP001313282">
    <property type="component" value="Unassembled WGS sequence"/>
</dbReference>
<evidence type="ECO:0000259" key="3">
    <source>
        <dbReference type="Pfam" id="PF01926"/>
    </source>
</evidence>
<accession>A0AAN8MVU1</accession>
<feature type="compositionally biased region" description="Basic residues" evidence="1">
    <location>
        <begin position="465"/>
        <end position="475"/>
    </location>
</feature>
<protein>
    <recommendedName>
        <fullName evidence="3">G domain-containing protein</fullName>
    </recommendedName>
</protein>
<dbReference type="InterPro" id="IPR006073">
    <property type="entry name" value="GTP-bd"/>
</dbReference>
<proteinExistence type="predicted"/>
<keyword evidence="2" id="KW-0472">Membrane</keyword>
<evidence type="ECO:0000256" key="2">
    <source>
        <dbReference type="SAM" id="Phobius"/>
    </source>
</evidence>
<evidence type="ECO:0000256" key="1">
    <source>
        <dbReference type="SAM" id="MobiDB-lite"/>
    </source>
</evidence>
<reference evidence="4 5" key="1">
    <citation type="submission" date="2019-10" db="EMBL/GenBank/DDBJ databases">
        <authorList>
            <person name="Palmer J.M."/>
        </authorList>
    </citation>
    <scope>NUCLEOTIDE SEQUENCE [LARGE SCALE GENOMIC DNA]</scope>
    <source>
        <strain evidence="4 5">TWF718</strain>
    </source>
</reference>
<keyword evidence="5" id="KW-1185">Reference proteome</keyword>
<name>A0AAN8MVU1_9PEZI</name>
<keyword evidence="2" id="KW-1133">Transmembrane helix</keyword>
<gene>
    <name evidence="4" type="ORF">TWF718_006079</name>
</gene>
<feature type="region of interest" description="Disordered" evidence="1">
    <location>
        <begin position="447"/>
        <end position="489"/>
    </location>
</feature>
<dbReference type="CDD" id="cd00882">
    <property type="entry name" value="Ras_like_GTPase"/>
    <property type="match status" value="1"/>
</dbReference>
<feature type="compositionally biased region" description="Polar residues" evidence="1">
    <location>
        <begin position="38"/>
        <end position="50"/>
    </location>
</feature>
<feature type="compositionally biased region" description="Basic and acidic residues" evidence="1">
    <location>
        <begin position="449"/>
        <end position="459"/>
    </location>
</feature>